<keyword evidence="9" id="KW-0482">Metalloprotease</keyword>
<reference evidence="14 15" key="1">
    <citation type="submission" date="2012-02" db="EMBL/GenBank/DDBJ databases">
        <title>Whole genome shotgun sequence of Mobilicoccus pelagius NBRC 104925.</title>
        <authorList>
            <person name="Yoshida Y."/>
            <person name="Hosoyama A."/>
            <person name="Tsuchikane K."/>
            <person name="Katsumata H."/>
            <person name="Yamazaki S."/>
            <person name="Fujita N."/>
        </authorList>
    </citation>
    <scope>NUCLEOTIDE SEQUENCE [LARGE SCALE GENOMIC DNA]</scope>
    <source>
        <strain evidence="14 15">NBRC 104925</strain>
    </source>
</reference>
<evidence type="ECO:0000256" key="5">
    <source>
        <dbReference type="ARBA" id="ARBA00022692"/>
    </source>
</evidence>
<evidence type="ECO:0000256" key="9">
    <source>
        <dbReference type="ARBA" id="ARBA00023049"/>
    </source>
</evidence>
<dbReference type="PANTHER" id="PTHR42837:SF2">
    <property type="entry name" value="MEMBRANE METALLOPROTEASE ARASP2, CHLOROPLASTIC-RELATED"/>
    <property type="match status" value="1"/>
</dbReference>
<dbReference type="SUPFAM" id="SSF50156">
    <property type="entry name" value="PDZ domain-like"/>
    <property type="match status" value="1"/>
</dbReference>
<evidence type="ECO:0000256" key="6">
    <source>
        <dbReference type="ARBA" id="ARBA00022801"/>
    </source>
</evidence>
<feature type="transmembrane region" description="Helical" evidence="11">
    <location>
        <begin position="5"/>
        <end position="23"/>
    </location>
</feature>
<evidence type="ECO:0000259" key="12">
    <source>
        <dbReference type="Pfam" id="PF02163"/>
    </source>
</evidence>
<dbReference type="PANTHER" id="PTHR42837">
    <property type="entry name" value="REGULATOR OF SIGMA-E PROTEASE RSEP"/>
    <property type="match status" value="1"/>
</dbReference>
<name>H5UP22_9MICO</name>
<evidence type="ECO:0000256" key="2">
    <source>
        <dbReference type="ARBA" id="ARBA00004141"/>
    </source>
</evidence>
<keyword evidence="8 11" id="KW-1133">Transmembrane helix</keyword>
<comment type="cofactor">
    <cofactor evidence="1">
        <name>Zn(2+)</name>
        <dbReference type="ChEBI" id="CHEBI:29105"/>
    </cofactor>
</comment>
<evidence type="ECO:0000256" key="8">
    <source>
        <dbReference type="ARBA" id="ARBA00022989"/>
    </source>
</evidence>
<keyword evidence="6" id="KW-0378">Hydrolase</keyword>
<dbReference type="InterPro" id="IPR041489">
    <property type="entry name" value="PDZ_6"/>
</dbReference>
<feature type="transmembrane region" description="Helical" evidence="11">
    <location>
        <begin position="127"/>
        <end position="152"/>
    </location>
</feature>
<evidence type="ECO:0000256" key="10">
    <source>
        <dbReference type="ARBA" id="ARBA00023136"/>
    </source>
</evidence>
<dbReference type="InterPro" id="IPR008915">
    <property type="entry name" value="Peptidase_M50"/>
</dbReference>
<dbReference type="GO" id="GO:0004222">
    <property type="term" value="F:metalloendopeptidase activity"/>
    <property type="evidence" value="ECO:0007669"/>
    <property type="project" value="InterPro"/>
</dbReference>
<gene>
    <name evidence="14" type="ORF">MOPEL_013_00210</name>
</gene>
<dbReference type="Pfam" id="PF17820">
    <property type="entry name" value="PDZ_6"/>
    <property type="match status" value="1"/>
</dbReference>
<dbReference type="AlphaFoldDB" id="H5UP22"/>
<evidence type="ECO:0000256" key="7">
    <source>
        <dbReference type="ARBA" id="ARBA00022833"/>
    </source>
</evidence>
<feature type="domain" description="PDZ" evidence="13">
    <location>
        <begin position="187"/>
        <end position="236"/>
    </location>
</feature>
<organism evidence="14 15">
    <name type="scientific">Mobilicoccus pelagius NBRC 104925</name>
    <dbReference type="NCBI Taxonomy" id="1089455"/>
    <lineage>
        <taxon>Bacteria</taxon>
        <taxon>Bacillati</taxon>
        <taxon>Actinomycetota</taxon>
        <taxon>Actinomycetes</taxon>
        <taxon>Micrococcales</taxon>
        <taxon>Dermatophilaceae</taxon>
        <taxon>Mobilicoccus</taxon>
    </lineage>
</organism>
<feature type="transmembrane region" description="Helical" evidence="11">
    <location>
        <begin position="368"/>
        <end position="387"/>
    </location>
</feature>
<keyword evidence="10 11" id="KW-0472">Membrane</keyword>
<evidence type="ECO:0000313" key="14">
    <source>
        <dbReference type="EMBL" id="GAB47480.1"/>
    </source>
</evidence>
<dbReference type="Pfam" id="PF02163">
    <property type="entry name" value="Peptidase_M50"/>
    <property type="match status" value="1"/>
</dbReference>
<dbReference type="Proteomes" id="UP000004367">
    <property type="component" value="Unassembled WGS sequence"/>
</dbReference>
<dbReference type="STRING" id="1089455.MOPEL_013_00210"/>
<evidence type="ECO:0000256" key="1">
    <source>
        <dbReference type="ARBA" id="ARBA00001947"/>
    </source>
</evidence>
<comment type="caution">
    <text evidence="14">The sequence shown here is derived from an EMBL/GenBank/DDBJ whole genome shotgun (WGS) entry which is preliminary data.</text>
</comment>
<dbReference type="InterPro" id="IPR004387">
    <property type="entry name" value="Pept_M50_Zn"/>
</dbReference>
<keyword evidence="15" id="KW-1185">Reference proteome</keyword>
<evidence type="ECO:0000259" key="13">
    <source>
        <dbReference type="Pfam" id="PF17820"/>
    </source>
</evidence>
<keyword evidence="4" id="KW-0645">Protease</keyword>
<evidence type="ECO:0000256" key="4">
    <source>
        <dbReference type="ARBA" id="ARBA00022670"/>
    </source>
</evidence>
<comment type="subcellular location">
    <subcellularLocation>
        <location evidence="2">Membrane</location>
        <topology evidence="2">Multi-pass membrane protein</topology>
    </subcellularLocation>
</comment>
<comment type="similarity">
    <text evidence="3">Belongs to the peptidase M50B family.</text>
</comment>
<protein>
    <submittedName>
        <fullName evidence="14">Putative metallopeptidase</fullName>
    </submittedName>
</protein>
<proteinExistence type="inferred from homology"/>
<dbReference type="eggNOG" id="COG0750">
    <property type="taxonomic scope" value="Bacteria"/>
</dbReference>
<accession>H5UP22</accession>
<dbReference type="CDD" id="cd06163">
    <property type="entry name" value="S2P-M50_PDZ_RseP-like"/>
    <property type="match status" value="1"/>
</dbReference>
<keyword evidence="7" id="KW-0862">Zinc</keyword>
<dbReference type="GO" id="GO:0016020">
    <property type="term" value="C:membrane"/>
    <property type="evidence" value="ECO:0007669"/>
    <property type="project" value="UniProtKB-SubCell"/>
</dbReference>
<sequence>MTVLYYALGVLLMVLGIGVSIALHEIGHLVPAKRFGVRCSQYMVGFGRTLWSRRVGETEYGVKAIPLGGYVRMLGMFPPKAERHMDAAARSGRLAAMIDEARNESLAEIAPGEEHRAFYRLPTWQKIVVMLGGPVTNLLIAALIFAFVIPLFGMQTPERGARVEAVSQCVRPVPADPDAGQAPCTSADAPSPAAAAGLRPGDVVVDVAGESVAEPADVGRLVREHAGRPVPVTVRRDGEDVVLTVTPIANEVPVLDDRGRPRLDDSGKALTTTAGFIGTSTRQPLREYHSVTEVPAFLWFYVESTGRVVLTLPQKMVDIWQAAFGSEERDANGPMSVVGVGRVAGEVASGEVARDAGVPDVSWTAKAATLWTLLGGLNIALFVFNLIPLLPLDGGHVAGALWESLKRGFARVTHRPDPGYVDVAKALPLTYAVSLVLIAMSVLLIYADLVEPVRL</sequence>
<dbReference type="GO" id="GO:0006508">
    <property type="term" value="P:proteolysis"/>
    <property type="evidence" value="ECO:0007669"/>
    <property type="project" value="UniProtKB-KW"/>
</dbReference>
<dbReference type="EMBL" id="BAFE01000013">
    <property type="protein sequence ID" value="GAB47480.1"/>
    <property type="molecule type" value="Genomic_DNA"/>
</dbReference>
<dbReference type="InterPro" id="IPR036034">
    <property type="entry name" value="PDZ_sf"/>
</dbReference>
<keyword evidence="5 11" id="KW-0812">Transmembrane</keyword>
<evidence type="ECO:0000256" key="11">
    <source>
        <dbReference type="SAM" id="Phobius"/>
    </source>
</evidence>
<evidence type="ECO:0000313" key="15">
    <source>
        <dbReference type="Proteomes" id="UP000004367"/>
    </source>
</evidence>
<evidence type="ECO:0000256" key="3">
    <source>
        <dbReference type="ARBA" id="ARBA00007931"/>
    </source>
</evidence>
<dbReference type="Gene3D" id="2.30.42.10">
    <property type="match status" value="1"/>
</dbReference>
<feature type="domain" description="Peptidase M50" evidence="12">
    <location>
        <begin position="14"/>
        <end position="407"/>
    </location>
</feature>
<dbReference type="RefSeq" id="WP_009481378.1">
    <property type="nucleotide sequence ID" value="NZ_BAFE01000013.1"/>
</dbReference>
<feature type="transmembrane region" description="Helical" evidence="11">
    <location>
        <begin position="429"/>
        <end position="449"/>
    </location>
</feature>